<keyword evidence="5" id="KW-1185">Reference proteome</keyword>
<name>A0A4R5QJR0_9PROT</name>
<dbReference type="Pfam" id="PF03884">
    <property type="entry name" value="YacG"/>
    <property type="match status" value="1"/>
</dbReference>
<sequence>MADPAPPPRPPRRCAVCSKPVSPDNRFRPFCSARCRQVDLGRWLAGDYAIPVKPDDQDGDDV</sequence>
<feature type="binding site" evidence="3">
    <location>
        <position position="17"/>
    </location>
    <ligand>
        <name>Zn(2+)</name>
        <dbReference type="ChEBI" id="CHEBI:29105"/>
    </ligand>
</feature>
<comment type="function">
    <text evidence="3">Inhibits all the catalytic activities of DNA gyrase by preventing its interaction with DNA. Acts by binding directly to the C-terminal domain of GyrB, which probably disrupts DNA binding by the gyrase.</text>
</comment>
<organism evidence="4 5">
    <name type="scientific">Dankookia rubra</name>
    <dbReference type="NCBI Taxonomy" id="1442381"/>
    <lineage>
        <taxon>Bacteria</taxon>
        <taxon>Pseudomonadati</taxon>
        <taxon>Pseudomonadota</taxon>
        <taxon>Alphaproteobacteria</taxon>
        <taxon>Acetobacterales</taxon>
        <taxon>Roseomonadaceae</taxon>
        <taxon>Dankookia</taxon>
    </lineage>
</organism>
<protein>
    <recommendedName>
        <fullName evidence="3">DNA gyrase inhibitor YacG</fullName>
    </recommendedName>
</protein>
<dbReference type="RefSeq" id="WP_133288075.1">
    <property type="nucleotide sequence ID" value="NZ_SMSJ01000006.1"/>
</dbReference>
<reference evidence="4 5" key="1">
    <citation type="journal article" date="2016" name="J. Microbiol.">
        <title>Dankookia rubra gen. nov., sp. nov., an alphaproteobacterium isolated from sediment of a shallow stream.</title>
        <authorList>
            <person name="Kim W.H."/>
            <person name="Kim D.H."/>
            <person name="Kang K."/>
            <person name="Ahn T.Y."/>
        </authorList>
    </citation>
    <scope>NUCLEOTIDE SEQUENCE [LARGE SCALE GENOMIC DNA]</scope>
    <source>
        <strain evidence="4 5">JCM30602</strain>
    </source>
</reference>
<dbReference type="InterPro" id="IPR005584">
    <property type="entry name" value="DNA_gyrase_inhibitor_YacG"/>
</dbReference>
<keyword evidence="2 3" id="KW-0862">Zinc</keyword>
<dbReference type="EMBL" id="SMSJ01000006">
    <property type="protein sequence ID" value="TDH63313.1"/>
    <property type="molecule type" value="Genomic_DNA"/>
</dbReference>
<accession>A0A4R5QJR0</accession>
<dbReference type="GO" id="GO:0008657">
    <property type="term" value="F:DNA topoisomerase type II (double strand cut, ATP-hydrolyzing) inhibitor activity"/>
    <property type="evidence" value="ECO:0007669"/>
    <property type="project" value="UniProtKB-UniRule"/>
</dbReference>
<dbReference type="Gene3D" id="3.30.50.10">
    <property type="entry name" value="Erythroid Transcription Factor GATA-1, subunit A"/>
    <property type="match status" value="1"/>
</dbReference>
<dbReference type="GO" id="GO:0008270">
    <property type="term" value="F:zinc ion binding"/>
    <property type="evidence" value="ECO:0007669"/>
    <property type="project" value="UniProtKB-UniRule"/>
</dbReference>
<comment type="similarity">
    <text evidence="3">Belongs to the DNA gyrase inhibitor YacG family.</text>
</comment>
<keyword evidence="1 3" id="KW-0479">Metal-binding</keyword>
<comment type="cofactor">
    <cofactor evidence="3">
        <name>Zn(2+)</name>
        <dbReference type="ChEBI" id="CHEBI:29105"/>
    </cofactor>
    <text evidence="3">Binds 1 zinc ion.</text>
</comment>
<dbReference type="HAMAP" id="MF_00649">
    <property type="entry name" value="DNA_gyrase_inhibitor_YacG"/>
    <property type="match status" value="1"/>
</dbReference>
<comment type="subunit">
    <text evidence="3">Interacts with GyrB.</text>
</comment>
<feature type="binding site" evidence="3">
    <location>
        <position position="14"/>
    </location>
    <ligand>
        <name>Zn(2+)</name>
        <dbReference type="ChEBI" id="CHEBI:29105"/>
    </ligand>
</feature>
<feature type="binding site" evidence="3">
    <location>
        <position position="35"/>
    </location>
    <ligand>
        <name>Zn(2+)</name>
        <dbReference type="ChEBI" id="CHEBI:29105"/>
    </ligand>
</feature>
<dbReference type="PANTHER" id="PTHR36150">
    <property type="entry name" value="DNA GYRASE INHIBITOR YACG"/>
    <property type="match status" value="1"/>
</dbReference>
<evidence type="ECO:0000313" key="4">
    <source>
        <dbReference type="EMBL" id="TDH63313.1"/>
    </source>
</evidence>
<dbReference type="PANTHER" id="PTHR36150:SF1">
    <property type="entry name" value="DNA GYRASE INHIBITOR YACG"/>
    <property type="match status" value="1"/>
</dbReference>
<comment type="caution">
    <text evidence="4">The sequence shown here is derived from an EMBL/GenBank/DDBJ whole genome shotgun (WGS) entry which is preliminary data.</text>
</comment>
<dbReference type="OrthoDB" id="9809663at2"/>
<gene>
    <name evidence="3 4" type="primary">yacG</name>
    <name evidence="4" type="ORF">E2C06_08065</name>
</gene>
<dbReference type="Proteomes" id="UP000295096">
    <property type="component" value="Unassembled WGS sequence"/>
</dbReference>
<evidence type="ECO:0000313" key="5">
    <source>
        <dbReference type="Proteomes" id="UP000295096"/>
    </source>
</evidence>
<dbReference type="AlphaFoldDB" id="A0A4R5QJR0"/>
<dbReference type="InterPro" id="IPR013088">
    <property type="entry name" value="Znf_NHR/GATA"/>
</dbReference>
<evidence type="ECO:0000256" key="1">
    <source>
        <dbReference type="ARBA" id="ARBA00022723"/>
    </source>
</evidence>
<dbReference type="GO" id="GO:0006355">
    <property type="term" value="P:regulation of DNA-templated transcription"/>
    <property type="evidence" value="ECO:0007669"/>
    <property type="project" value="InterPro"/>
</dbReference>
<evidence type="ECO:0000256" key="3">
    <source>
        <dbReference type="HAMAP-Rule" id="MF_00649"/>
    </source>
</evidence>
<dbReference type="SUPFAM" id="SSF57716">
    <property type="entry name" value="Glucocorticoid receptor-like (DNA-binding domain)"/>
    <property type="match status" value="1"/>
</dbReference>
<feature type="binding site" evidence="3">
    <location>
        <position position="31"/>
    </location>
    <ligand>
        <name>Zn(2+)</name>
        <dbReference type="ChEBI" id="CHEBI:29105"/>
    </ligand>
</feature>
<evidence type="ECO:0000256" key="2">
    <source>
        <dbReference type="ARBA" id="ARBA00022833"/>
    </source>
</evidence>
<proteinExistence type="inferred from homology"/>